<protein>
    <submittedName>
        <fullName evidence="1">Uncharacterized protein</fullName>
    </submittedName>
</protein>
<evidence type="ECO:0000313" key="2">
    <source>
        <dbReference type="Proteomes" id="UP000308705"/>
    </source>
</evidence>
<gene>
    <name evidence="1" type="ORF">FDA94_33440</name>
</gene>
<evidence type="ECO:0000313" key="1">
    <source>
        <dbReference type="EMBL" id="TKK81281.1"/>
    </source>
</evidence>
<accession>A0A4U3LYK5</accession>
<dbReference type="EMBL" id="SZQA01000045">
    <property type="protein sequence ID" value="TKK81281.1"/>
    <property type="molecule type" value="Genomic_DNA"/>
</dbReference>
<dbReference type="OrthoDB" id="4170254at2"/>
<reference evidence="1 2" key="1">
    <citation type="submission" date="2019-04" db="EMBL/GenBank/DDBJ databases">
        <title>Herbidospora sp. NEAU-GS14.nov., a novel actinomycete isolated from soil.</title>
        <authorList>
            <person name="Han L."/>
        </authorList>
    </citation>
    <scope>NUCLEOTIDE SEQUENCE [LARGE SCALE GENOMIC DNA]</scope>
    <source>
        <strain evidence="1 2">NEAU-GS14</strain>
    </source>
</reference>
<sequence>MALEETLRAVLVQGGTAPAALTRGFLAGLRTALADLPAGPGTAELAADLDAVLAAPAPEQPVAVVTAASPLRDALLDLAERLAPGSTSPSHDEGALWTAVHLNALRLSRREADLVRRAAEEAAVRSGAKLGRPGAAVTLHGPKDERLIPALKVDGRAVAPGLAVAVGGAPKTTGPVPAEMAAFAAMVPVLAGLDPGLHHCLQALEFSGLRGLAEPAARTGYVGHLNSRLEEVAGQRRHSGPWLESVVRLHEALCSVVHLPPAPEDSWWGEWRVACNDALSDAALDSGAGTVKFPPGRYRSVDDLTRHDIAIHYPERPGQVLACVRAWSSVHGIESPGRVIYAS</sequence>
<dbReference type="Proteomes" id="UP000308705">
    <property type="component" value="Unassembled WGS sequence"/>
</dbReference>
<name>A0A4U3LYK5_9ACTN</name>
<proteinExistence type="predicted"/>
<dbReference type="RefSeq" id="WP_137251063.1">
    <property type="nucleotide sequence ID" value="NZ_SZQA01000045.1"/>
</dbReference>
<organism evidence="1 2">
    <name type="scientific">Herbidospora galbida</name>
    <dbReference type="NCBI Taxonomy" id="2575442"/>
    <lineage>
        <taxon>Bacteria</taxon>
        <taxon>Bacillati</taxon>
        <taxon>Actinomycetota</taxon>
        <taxon>Actinomycetes</taxon>
        <taxon>Streptosporangiales</taxon>
        <taxon>Streptosporangiaceae</taxon>
        <taxon>Herbidospora</taxon>
    </lineage>
</organism>
<keyword evidence="2" id="KW-1185">Reference proteome</keyword>
<comment type="caution">
    <text evidence="1">The sequence shown here is derived from an EMBL/GenBank/DDBJ whole genome shotgun (WGS) entry which is preliminary data.</text>
</comment>
<dbReference type="AlphaFoldDB" id="A0A4U3LYK5"/>